<evidence type="ECO:0000256" key="5">
    <source>
        <dbReference type="ARBA" id="ARBA00023065"/>
    </source>
</evidence>
<dbReference type="PRINTS" id="PR01333">
    <property type="entry name" value="2POREKCHANEL"/>
</dbReference>
<evidence type="ECO:0000256" key="4">
    <source>
        <dbReference type="ARBA" id="ARBA00022989"/>
    </source>
</evidence>
<dbReference type="EMBL" id="VCGU01000004">
    <property type="protein sequence ID" value="TRY76213.1"/>
    <property type="molecule type" value="Genomic_DNA"/>
</dbReference>
<gene>
    <name evidence="11" type="ORF">TCAL_03537</name>
</gene>
<sequence>MSMLSTVRTIDLKHFENVKSAFEHISLYVGLVVYTAAGAKIFQALEHPLEVQTLEEIQSLVLLERENFVRFIFNGSWNSVTHRDRIDQRLLDYEQTVAVAANEGIDMSLKEPVYQWSYIQAVFFSSTILTTIGYGNIAPVSTAGRVFCILFAIVGIPFTLSVIADVGQIFATLVSAVWKKYKHILKPLGKRLKLMASKTDDEDGDEGGSGGVGLQSNIITAVLALLFLALFLSIGSMIFTIWEDWTFFEAFYFCFITMTTIGFGDIVPKKTAYMLVCMIYILVGLAFTSTIIELVRRQYAESWRKMQEIRAQIQAQLKLAATLRQMAQNNIEVEGMDIAGDLATLKANIAKYKGRFGKGLGDFEINDLDWIDSGKKVKAVTIFIYESSV</sequence>
<accession>A0A553PEW1</accession>
<evidence type="ECO:0000256" key="1">
    <source>
        <dbReference type="ARBA" id="ARBA00004141"/>
    </source>
</evidence>
<evidence type="ECO:0000256" key="9">
    <source>
        <dbReference type="SAM" id="Phobius"/>
    </source>
</evidence>
<dbReference type="SUPFAM" id="SSF81324">
    <property type="entry name" value="Voltage-gated potassium channels"/>
    <property type="match status" value="2"/>
</dbReference>
<dbReference type="Proteomes" id="UP000318571">
    <property type="component" value="Chromosome 5"/>
</dbReference>
<feature type="transmembrane region" description="Helical" evidence="9">
    <location>
        <begin position="116"/>
        <end position="134"/>
    </location>
</feature>
<dbReference type="PANTHER" id="PTHR11003">
    <property type="entry name" value="POTASSIUM CHANNEL, SUBFAMILY K"/>
    <property type="match status" value="1"/>
</dbReference>
<evidence type="ECO:0000313" key="11">
    <source>
        <dbReference type="EMBL" id="TRY76213.1"/>
    </source>
</evidence>
<feature type="transmembrane region" description="Helical" evidence="9">
    <location>
        <begin position="146"/>
        <end position="178"/>
    </location>
</feature>
<evidence type="ECO:0000256" key="8">
    <source>
        <dbReference type="RuleBase" id="RU003857"/>
    </source>
</evidence>
<evidence type="ECO:0000256" key="7">
    <source>
        <dbReference type="ARBA" id="ARBA00023303"/>
    </source>
</evidence>
<dbReference type="GO" id="GO:0022841">
    <property type="term" value="F:potassium ion leak channel activity"/>
    <property type="evidence" value="ECO:0007669"/>
    <property type="project" value="TreeGrafter"/>
</dbReference>
<keyword evidence="5 8" id="KW-0406">Ion transport</keyword>
<evidence type="ECO:0000259" key="10">
    <source>
        <dbReference type="Pfam" id="PF07885"/>
    </source>
</evidence>
<keyword evidence="7 8" id="KW-0407">Ion channel</keyword>
<evidence type="ECO:0000256" key="3">
    <source>
        <dbReference type="ARBA" id="ARBA00022692"/>
    </source>
</evidence>
<dbReference type="GO" id="GO:0030322">
    <property type="term" value="P:stabilization of membrane potential"/>
    <property type="evidence" value="ECO:0007669"/>
    <property type="project" value="TreeGrafter"/>
</dbReference>
<feature type="domain" description="Potassium channel" evidence="10">
    <location>
        <begin position="108"/>
        <end position="170"/>
    </location>
</feature>
<dbReference type="OMA" id="MCITVIQ"/>
<feature type="transmembrane region" description="Helical" evidence="9">
    <location>
        <begin position="249"/>
        <end position="267"/>
    </location>
</feature>
<comment type="subcellular location">
    <subcellularLocation>
        <location evidence="1">Membrane</location>
        <topology evidence="1">Multi-pass membrane protein</topology>
    </subcellularLocation>
</comment>
<evidence type="ECO:0000313" key="12">
    <source>
        <dbReference type="Proteomes" id="UP000318571"/>
    </source>
</evidence>
<keyword evidence="4 9" id="KW-1133">Transmembrane helix</keyword>
<feature type="transmembrane region" description="Helical" evidence="9">
    <location>
        <begin position="21"/>
        <end position="42"/>
    </location>
</feature>
<evidence type="ECO:0000256" key="2">
    <source>
        <dbReference type="ARBA" id="ARBA00022448"/>
    </source>
</evidence>
<feature type="domain" description="Potassium channel" evidence="10">
    <location>
        <begin position="227"/>
        <end position="297"/>
    </location>
</feature>
<proteinExistence type="inferred from homology"/>
<name>A0A553PEW1_TIGCA</name>
<dbReference type="PANTHER" id="PTHR11003:SF142">
    <property type="entry name" value="POTASSIUM CHANNEL DOMAIN-CONTAINING PROTEIN"/>
    <property type="match status" value="1"/>
</dbReference>
<dbReference type="InterPro" id="IPR003280">
    <property type="entry name" value="2pore_dom_K_chnl"/>
</dbReference>
<keyword evidence="2 8" id="KW-0813">Transport</keyword>
<dbReference type="GO" id="GO:0005886">
    <property type="term" value="C:plasma membrane"/>
    <property type="evidence" value="ECO:0007669"/>
    <property type="project" value="TreeGrafter"/>
</dbReference>
<comment type="similarity">
    <text evidence="8">Belongs to the two pore domain potassium channel (TC 1.A.1.8) family.</text>
</comment>
<keyword evidence="3 8" id="KW-0812">Transmembrane</keyword>
<keyword evidence="6 9" id="KW-0472">Membrane</keyword>
<comment type="caution">
    <text evidence="11">The sequence shown here is derived from an EMBL/GenBank/DDBJ whole genome shotgun (WGS) entry which is preliminary data.</text>
</comment>
<dbReference type="STRING" id="6832.A0A553PEW1"/>
<dbReference type="InterPro" id="IPR013099">
    <property type="entry name" value="K_chnl_dom"/>
</dbReference>
<organism evidence="11 12">
    <name type="scientific">Tigriopus californicus</name>
    <name type="common">Marine copepod</name>
    <dbReference type="NCBI Taxonomy" id="6832"/>
    <lineage>
        <taxon>Eukaryota</taxon>
        <taxon>Metazoa</taxon>
        <taxon>Ecdysozoa</taxon>
        <taxon>Arthropoda</taxon>
        <taxon>Crustacea</taxon>
        <taxon>Multicrustacea</taxon>
        <taxon>Hexanauplia</taxon>
        <taxon>Copepoda</taxon>
        <taxon>Harpacticoida</taxon>
        <taxon>Harpacticidae</taxon>
        <taxon>Tigriopus</taxon>
    </lineage>
</organism>
<dbReference type="GO" id="GO:0015271">
    <property type="term" value="F:outward rectifier potassium channel activity"/>
    <property type="evidence" value="ECO:0007669"/>
    <property type="project" value="TreeGrafter"/>
</dbReference>
<dbReference type="AlphaFoldDB" id="A0A553PEW1"/>
<protein>
    <recommendedName>
        <fullName evidence="10">Potassium channel domain-containing protein</fullName>
    </recommendedName>
</protein>
<dbReference type="Gene3D" id="1.10.287.70">
    <property type="match status" value="1"/>
</dbReference>
<feature type="transmembrane region" description="Helical" evidence="9">
    <location>
        <begin position="218"/>
        <end position="242"/>
    </location>
</feature>
<feature type="transmembrane region" description="Helical" evidence="9">
    <location>
        <begin position="273"/>
        <end position="295"/>
    </location>
</feature>
<reference evidence="11 12" key="1">
    <citation type="journal article" date="2018" name="Nat. Ecol. Evol.">
        <title>Genomic signatures of mitonuclear coevolution across populations of Tigriopus californicus.</title>
        <authorList>
            <person name="Barreto F.S."/>
            <person name="Watson E.T."/>
            <person name="Lima T.G."/>
            <person name="Willett C.S."/>
            <person name="Edmands S."/>
            <person name="Li W."/>
            <person name="Burton R.S."/>
        </authorList>
    </citation>
    <scope>NUCLEOTIDE SEQUENCE [LARGE SCALE GENOMIC DNA]</scope>
    <source>
        <strain evidence="11 12">San Diego</strain>
    </source>
</reference>
<dbReference type="Pfam" id="PF07885">
    <property type="entry name" value="Ion_trans_2"/>
    <property type="match status" value="2"/>
</dbReference>
<evidence type="ECO:0000256" key="6">
    <source>
        <dbReference type="ARBA" id="ARBA00023136"/>
    </source>
</evidence>
<keyword evidence="12" id="KW-1185">Reference proteome</keyword>